<dbReference type="InterPro" id="IPR036047">
    <property type="entry name" value="F-box-like_dom_sf"/>
</dbReference>
<dbReference type="EMBL" id="JADFTS010000006">
    <property type="protein sequence ID" value="KAF9601249.1"/>
    <property type="molecule type" value="Genomic_DNA"/>
</dbReference>
<comment type="caution">
    <text evidence="2">The sequence shown here is derived from an EMBL/GenBank/DDBJ whole genome shotgun (WGS) entry which is preliminary data.</text>
</comment>
<dbReference type="InterPro" id="IPR001810">
    <property type="entry name" value="F-box_dom"/>
</dbReference>
<dbReference type="OrthoDB" id="2095648at2759"/>
<proteinExistence type="predicted"/>
<dbReference type="CDD" id="cd22164">
    <property type="entry name" value="F-box_AtSKIP19-like"/>
    <property type="match status" value="1"/>
</dbReference>
<sequence length="144" mass="16724">MTKMLAASEGVTTNWLDLPEDVIITIFMKLGPFEVFCSAQGVCSSWRNLAKEPRIFRSIVISRSQWLRFGNYYPNLAKHAVDRSCGQVAEISFDGWDWDCGWFLQYIADQPNMVKRLRMKHCSKRSDVLLIKYVTNSLYWKSSN</sequence>
<dbReference type="Gene3D" id="3.80.10.10">
    <property type="entry name" value="Ribonuclease Inhibitor"/>
    <property type="match status" value="1"/>
</dbReference>
<dbReference type="PROSITE" id="PS50181">
    <property type="entry name" value="FBOX"/>
    <property type="match status" value="1"/>
</dbReference>
<dbReference type="SUPFAM" id="SSF81383">
    <property type="entry name" value="F-box domain"/>
    <property type="match status" value="1"/>
</dbReference>
<evidence type="ECO:0000313" key="2">
    <source>
        <dbReference type="EMBL" id="KAF9601249.1"/>
    </source>
</evidence>
<dbReference type="Pfam" id="PF12937">
    <property type="entry name" value="F-box-like"/>
    <property type="match status" value="1"/>
</dbReference>
<dbReference type="PANTHER" id="PTHR38926">
    <property type="entry name" value="F-BOX DOMAIN CONTAINING PROTEIN, EXPRESSED"/>
    <property type="match status" value="1"/>
</dbReference>
<name>A0A835HMT2_9MAGN</name>
<dbReference type="SMART" id="SM00256">
    <property type="entry name" value="FBOX"/>
    <property type="match status" value="1"/>
</dbReference>
<reference evidence="2 3" key="1">
    <citation type="submission" date="2020-10" db="EMBL/GenBank/DDBJ databases">
        <title>The Coptis chinensis genome and diversification of protoberbering-type alkaloids.</title>
        <authorList>
            <person name="Wang B."/>
            <person name="Shu S."/>
            <person name="Song C."/>
            <person name="Liu Y."/>
        </authorList>
    </citation>
    <scope>NUCLEOTIDE SEQUENCE [LARGE SCALE GENOMIC DNA]</scope>
    <source>
        <strain evidence="2">HL-2020</strain>
        <tissue evidence="2">Leaf</tissue>
    </source>
</reference>
<evidence type="ECO:0000313" key="3">
    <source>
        <dbReference type="Proteomes" id="UP000631114"/>
    </source>
</evidence>
<dbReference type="InterPro" id="IPR032675">
    <property type="entry name" value="LRR_dom_sf"/>
</dbReference>
<organism evidence="2 3">
    <name type="scientific">Coptis chinensis</name>
    <dbReference type="NCBI Taxonomy" id="261450"/>
    <lineage>
        <taxon>Eukaryota</taxon>
        <taxon>Viridiplantae</taxon>
        <taxon>Streptophyta</taxon>
        <taxon>Embryophyta</taxon>
        <taxon>Tracheophyta</taxon>
        <taxon>Spermatophyta</taxon>
        <taxon>Magnoliopsida</taxon>
        <taxon>Ranunculales</taxon>
        <taxon>Ranunculaceae</taxon>
        <taxon>Coptidoideae</taxon>
        <taxon>Coptis</taxon>
    </lineage>
</organism>
<dbReference type="AlphaFoldDB" id="A0A835HMT2"/>
<dbReference type="PANTHER" id="PTHR38926:SF2">
    <property type="entry name" value="F-BOX_LRR-REPEAT PROTEIN 21-RELATED"/>
    <property type="match status" value="1"/>
</dbReference>
<dbReference type="Proteomes" id="UP000631114">
    <property type="component" value="Unassembled WGS sequence"/>
</dbReference>
<feature type="domain" description="F-box" evidence="1">
    <location>
        <begin position="12"/>
        <end position="59"/>
    </location>
</feature>
<gene>
    <name evidence="2" type="ORF">IFM89_018359</name>
</gene>
<evidence type="ECO:0000259" key="1">
    <source>
        <dbReference type="PROSITE" id="PS50181"/>
    </source>
</evidence>
<protein>
    <recommendedName>
        <fullName evidence="1">F-box domain-containing protein</fullName>
    </recommendedName>
</protein>
<accession>A0A835HMT2</accession>
<keyword evidence="3" id="KW-1185">Reference proteome</keyword>